<sequence>MKVFKFGGTSVGCAAGLQNIRQIIGQEHDRVVVVVSALSGITDQLLAMSEMASHADTEYLKVYDAICERHRQTIEESVPEHYRAETLKAVETLLEELGNILRGVFLIQDLSPKTTNTIVSYGERLSSLIISRIIDEAVLRDSRAFIKTEPYFNKHIVDFTLTNELVRSTFADNARVSVVPGFISSDKTSGEATTLGRGGSDYTAAIIAAALGAEVLNIYTDVDGFMTADPRVIDKAYLIESLTFLEAMELCNFGAKVIYPPTIFPAYNHNIPIYIKNTFRPECPGTYISRTKSAADGDLRKAIKGISSINDSCLLTIRGLGMVGVIGVNYRIFKALAKAGISVFLVSQASSENTTSIGVRRDDAEHAREVLSQEFAQEITMGEIDEIMLERDLATVAIVGENMRGYPGIAGKLFGTLGRNGINVVACAQGASETNISFVVKVESLRKTLNVIHDSFFLSEYQVLNLFLTGIGLVGGSLIEQIRSQQAELLRTNALKINVVGISNSRRSIFNREGIDLAHYRELLENEGIPSTPQVVRDKIVEMNIFNSVFVDCTASPDVAEIYEELLSHNVSVVTANKIAASSDFAHYAELKNTARTRGVKFLFETNVGAGLPIINTINDLRHSGDTILGLKAVLSGTLNYIFNVLAEDVPFSRAVAMAKEAGYAEPDPRIDLSGTDVVRKLVILARESGYRVEQEDVVKNLFVPDYIFEGSTEDFWAKVPELDAAFEEKRRALAAEGKKWRFVASLDNGVCSVGLQEVEAGHPFYDLEGSNNIILITTTRYNEYPLQIKGYGAGASVTAAGVFADIMSIANIQ</sequence>
<dbReference type="InterPro" id="IPR001341">
    <property type="entry name" value="Asp_kinase"/>
</dbReference>
<dbReference type="InterPro" id="IPR042199">
    <property type="entry name" value="AsparK_Bifunc_asparK/hSer_DH"/>
</dbReference>
<dbReference type="Gene3D" id="1.20.120.1320">
    <property type="entry name" value="Aspartokinase, catalytic domain"/>
    <property type="match status" value="1"/>
</dbReference>
<dbReference type="PIRSF" id="PIRSF000727">
    <property type="entry name" value="ThrA"/>
    <property type="match status" value="1"/>
</dbReference>
<dbReference type="PROSITE" id="PS51671">
    <property type="entry name" value="ACT"/>
    <property type="match status" value="1"/>
</dbReference>
<evidence type="ECO:0000256" key="18">
    <source>
        <dbReference type="ARBA" id="ARBA00023002"/>
    </source>
</evidence>
<keyword evidence="20" id="KW-0915">Sodium</keyword>
<evidence type="ECO:0000256" key="15">
    <source>
        <dbReference type="ARBA" id="ARBA00022777"/>
    </source>
</evidence>
<dbReference type="GO" id="GO:0046872">
    <property type="term" value="F:metal ion binding"/>
    <property type="evidence" value="ECO:0007669"/>
    <property type="project" value="UniProtKB-KW"/>
</dbReference>
<dbReference type="Gene3D" id="3.40.1160.10">
    <property type="entry name" value="Acetylglutamate kinase-like"/>
    <property type="match status" value="1"/>
</dbReference>
<comment type="caution">
    <text evidence="29">The sequence shown here is derived from an EMBL/GenBank/DDBJ whole genome shotgun (WGS) entry which is preliminary data.</text>
</comment>
<evidence type="ECO:0000256" key="10">
    <source>
        <dbReference type="ARBA" id="ARBA00022605"/>
    </source>
</evidence>
<reference evidence="29" key="2">
    <citation type="submission" date="2021-04" db="EMBL/GenBank/DDBJ databases">
        <authorList>
            <person name="Gilroy R."/>
        </authorList>
    </citation>
    <scope>NUCLEOTIDE SEQUENCE</scope>
    <source>
        <strain evidence="29">ChiBcec15-1070</strain>
    </source>
</reference>
<keyword evidence="18 29" id="KW-0560">Oxidoreductase</keyword>
<keyword evidence="19" id="KW-0520">NAD</keyword>
<evidence type="ECO:0000256" key="22">
    <source>
        <dbReference type="ARBA" id="ARBA00023167"/>
    </source>
</evidence>
<dbReference type="Gene3D" id="3.30.360.10">
    <property type="entry name" value="Dihydrodipicolinate Reductase, domain 2"/>
    <property type="match status" value="1"/>
</dbReference>
<dbReference type="GO" id="GO:0050661">
    <property type="term" value="F:NADP binding"/>
    <property type="evidence" value="ECO:0007669"/>
    <property type="project" value="InterPro"/>
</dbReference>
<evidence type="ECO:0000256" key="24">
    <source>
        <dbReference type="ARBA" id="ARBA00044938"/>
    </source>
</evidence>
<evidence type="ECO:0000256" key="4">
    <source>
        <dbReference type="ARBA" id="ARBA00005056"/>
    </source>
</evidence>
<dbReference type="CDD" id="cd04243">
    <property type="entry name" value="AAK_AK-HSDH-like"/>
    <property type="match status" value="1"/>
</dbReference>
<evidence type="ECO:0000256" key="5">
    <source>
        <dbReference type="ARBA" id="ARBA00005062"/>
    </source>
</evidence>
<feature type="domain" description="ACT" evidence="28">
    <location>
        <begin position="398"/>
        <end position="476"/>
    </location>
</feature>
<evidence type="ECO:0000313" key="30">
    <source>
        <dbReference type="Proteomes" id="UP000823926"/>
    </source>
</evidence>
<comment type="pathway">
    <text evidence="5">Amino-acid biosynthesis; L-methionine biosynthesis via de novo pathway; L-homoserine from L-aspartate: step 3/3.</text>
</comment>
<dbReference type="InterPro" id="IPR045865">
    <property type="entry name" value="ACT-like_dom_sf"/>
</dbReference>
<evidence type="ECO:0000259" key="28">
    <source>
        <dbReference type="PROSITE" id="PS51671"/>
    </source>
</evidence>
<comment type="pathway">
    <text evidence="6">Amino-acid biosynthesis; L-threonine biosynthesis; L-threonine from L-aspartate: step 1/5.</text>
</comment>
<keyword evidence="14" id="KW-0547">Nucleotide-binding</keyword>
<dbReference type="InterPro" id="IPR019811">
    <property type="entry name" value="HDH_CS"/>
</dbReference>
<organism evidence="29 30">
    <name type="scientific">Candidatus Rikenella faecigallinarum</name>
    <dbReference type="NCBI Taxonomy" id="2838745"/>
    <lineage>
        <taxon>Bacteria</taxon>
        <taxon>Pseudomonadati</taxon>
        <taxon>Bacteroidota</taxon>
        <taxon>Bacteroidia</taxon>
        <taxon>Bacteroidales</taxon>
        <taxon>Rikenellaceae</taxon>
        <taxon>Rikenella</taxon>
    </lineage>
</organism>
<dbReference type="InterPro" id="IPR036291">
    <property type="entry name" value="NAD(P)-bd_dom_sf"/>
</dbReference>
<dbReference type="EMBL" id="DXHL01000038">
    <property type="protein sequence ID" value="HIW11508.1"/>
    <property type="molecule type" value="Genomic_DNA"/>
</dbReference>
<dbReference type="NCBIfam" id="TIGR00657">
    <property type="entry name" value="asp_kinases"/>
    <property type="match status" value="1"/>
</dbReference>
<comment type="cofactor">
    <cofactor evidence="1">
        <name>a metal cation</name>
        <dbReference type="ChEBI" id="CHEBI:25213"/>
    </cofactor>
</comment>
<dbReference type="GO" id="GO:0009090">
    <property type="term" value="P:homoserine biosynthetic process"/>
    <property type="evidence" value="ECO:0007669"/>
    <property type="project" value="UniProtKB-ARBA"/>
</dbReference>
<keyword evidence="23" id="KW-0511">Multifunctional enzyme</keyword>
<name>A0A9D1TYF3_9BACT</name>
<evidence type="ECO:0000256" key="25">
    <source>
        <dbReference type="ARBA" id="ARBA00048561"/>
    </source>
</evidence>
<reference evidence="29" key="1">
    <citation type="journal article" date="2021" name="PeerJ">
        <title>Extensive microbial diversity within the chicken gut microbiome revealed by metagenomics and culture.</title>
        <authorList>
            <person name="Gilroy R."/>
            <person name="Ravi A."/>
            <person name="Getino M."/>
            <person name="Pursley I."/>
            <person name="Horton D.L."/>
            <person name="Alikhan N.F."/>
            <person name="Baker D."/>
            <person name="Gharbi K."/>
            <person name="Hall N."/>
            <person name="Watson M."/>
            <person name="Adriaenssens E.M."/>
            <person name="Foster-Nyarko E."/>
            <person name="Jarju S."/>
            <person name="Secka A."/>
            <person name="Antonio M."/>
            <person name="Oren A."/>
            <person name="Chaudhuri R.R."/>
            <person name="La Ragione R."/>
            <person name="Hildebrand F."/>
            <person name="Pallen M.J."/>
        </authorList>
    </citation>
    <scope>NUCLEOTIDE SEQUENCE</scope>
    <source>
        <strain evidence="29">ChiBcec15-1070</strain>
    </source>
</reference>
<dbReference type="InterPro" id="IPR011147">
    <property type="entry name" value="Bifunc_Aspkin/hSer_DH"/>
</dbReference>
<evidence type="ECO:0000313" key="29">
    <source>
        <dbReference type="EMBL" id="HIW11508.1"/>
    </source>
</evidence>
<keyword evidence="15 29" id="KW-0418">Kinase</keyword>
<dbReference type="Pfam" id="PF00742">
    <property type="entry name" value="Homoserine_dh"/>
    <property type="match status" value="1"/>
</dbReference>
<dbReference type="GO" id="GO:0009088">
    <property type="term" value="P:threonine biosynthetic process"/>
    <property type="evidence" value="ECO:0007669"/>
    <property type="project" value="UniProtKB-KW"/>
</dbReference>
<dbReference type="SUPFAM" id="SSF53633">
    <property type="entry name" value="Carbamate kinase-like"/>
    <property type="match status" value="1"/>
</dbReference>
<dbReference type="GO" id="GO:0004072">
    <property type="term" value="F:aspartate kinase activity"/>
    <property type="evidence" value="ECO:0007669"/>
    <property type="project" value="UniProtKB-EC"/>
</dbReference>
<dbReference type="SUPFAM" id="SSF55347">
    <property type="entry name" value="Glyceraldehyde-3-phosphate dehydrogenase-like, C-terminal domain"/>
    <property type="match status" value="1"/>
</dbReference>
<evidence type="ECO:0000256" key="17">
    <source>
        <dbReference type="ARBA" id="ARBA00022857"/>
    </source>
</evidence>
<evidence type="ECO:0000256" key="1">
    <source>
        <dbReference type="ARBA" id="ARBA00001920"/>
    </source>
</evidence>
<dbReference type="EC" id="1.1.1.3" evidence="29"/>
<evidence type="ECO:0000256" key="11">
    <source>
        <dbReference type="ARBA" id="ARBA00022679"/>
    </source>
</evidence>
<keyword evidence="10" id="KW-0028">Amino-acid biosynthesis</keyword>
<dbReference type="InterPro" id="IPR049638">
    <property type="entry name" value="AK-HD"/>
</dbReference>
<dbReference type="Gene3D" id="3.40.50.720">
    <property type="entry name" value="NAD(P)-binding Rossmann-like Domain"/>
    <property type="match status" value="1"/>
</dbReference>
<proteinExistence type="inferred from homology"/>
<comment type="pathway">
    <text evidence="2">Amino-acid biosynthesis; L-lysine biosynthesis via DAP pathway; (S)-tetrahydrodipicolinate from L-aspartate: step 1/4.</text>
</comment>
<dbReference type="AlphaFoldDB" id="A0A9D1TYF3"/>
<dbReference type="PANTHER" id="PTHR43070:SF3">
    <property type="entry name" value="HOMOSERINE DEHYDROGENASE"/>
    <property type="match status" value="1"/>
</dbReference>
<gene>
    <name evidence="29" type="primary">thrA</name>
    <name evidence="29" type="ORF">H9888_08475</name>
</gene>
<dbReference type="PROSITE" id="PS01042">
    <property type="entry name" value="HOMOSER_DHGENASE"/>
    <property type="match status" value="1"/>
</dbReference>
<dbReference type="InterPro" id="IPR054352">
    <property type="entry name" value="ACT_Aspartokinase"/>
</dbReference>
<dbReference type="PANTHER" id="PTHR43070">
    <property type="match status" value="1"/>
</dbReference>
<evidence type="ECO:0000256" key="2">
    <source>
        <dbReference type="ARBA" id="ARBA00004766"/>
    </source>
</evidence>
<evidence type="ECO:0000256" key="12">
    <source>
        <dbReference type="ARBA" id="ARBA00022697"/>
    </source>
</evidence>
<comment type="catalytic activity">
    <reaction evidence="27">
        <text>L-homoserine + NAD(+) = L-aspartate 4-semialdehyde + NADH + H(+)</text>
        <dbReference type="Rhea" id="RHEA:15757"/>
        <dbReference type="ChEBI" id="CHEBI:15378"/>
        <dbReference type="ChEBI" id="CHEBI:57476"/>
        <dbReference type="ChEBI" id="CHEBI:57540"/>
        <dbReference type="ChEBI" id="CHEBI:57945"/>
        <dbReference type="ChEBI" id="CHEBI:537519"/>
        <dbReference type="EC" id="1.1.1.3"/>
    </reaction>
    <physiologicalReaction direction="right-to-left" evidence="27">
        <dbReference type="Rhea" id="RHEA:15759"/>
    </physiologicalReaction>
</comment>
<keyword evidence="17" id="KW-0521">NADP</keyword>
<dbReference type="GO" id="GO:0004412">
    <property type="term" value="F:homoserine dehydrogenase activity"/>
    <property type="evidence" value="ECO:0007669"/>
    <property type="project" value="UniProtKB-EC"/>
</dbReference>
<keyword evidence="22" id="KW-0486">Methionine biosynthesis</keyword>
<comment type="similarity">
    <text evidence="7">In the C-terminal section; belongs to the homoserine dehydrogenase family.</text>
</comment>
<dbReference type="Pfam" id="PF00696">
    <property type="entry name" value="AA_kinase"/>
    <property type="match status" value="1"/>
</dbReference>
<comment type="pathway">
    <text evidence="4">Amino-acid biosynthesis; L-threonine biosynthesis; L-threonine from L-aspartate: step 3/5.</text>
</comment>
<keyword evidence="13" id="KW-0479">Metal-binding</keyword>
<evidence type="ECO:0000256" key="21">
    <source>
        <dbReference type="ARBA" id="ARBA00023154"/>
    </source>
</evidence>
<dbReference type="SUPFAM" id="SSF55021">
    <property type="entry name" value="ACT-like"/>
    <property type="match status" value="2"/>
</dbReference>
<evidence type="ECO:0000256" key="6">
    <source>
        <dbReference type="ARBA" id="ARBA00005139"/>
    </source>
</evidence>
<dbReference type="PROSITE" id="PS00324">
    <property type="entry name" value="ASPARTOKINASE"/>
    <property type="match status" value="1"/>
</dbReference>
<evidence type="ECO:0000256" key="16">
    <source>
        <dbReference type="ARBA" id="ARBA00022840"/>
    </source>
</evidence>
<comment type="function">
    <text evidence="24">Bifunctional aspartate kinase and homoserine dehydrogenase that catalyzes the first and the third steps toward the synthesis of lysine, methionine and threonine from aspartate.</text>
</comment>
<dbReference type="InterPro" id="IPR001048">
    <property type="entry name" value="Asp/Glu/Uridylate_kinase"/>
</dbReference>
<evidence type="ECO:0000256" key="14">
    <source>
        <dbReference type="ARBA" id="ARBA00022741"/>
    </source>
</evidence>
<keyword evidence="11 29" id="KW-0808">Transferase</keyword>
<evidence type="ECO:0000256" key="19">
    <source>
        <dbReference type="ARBA" id="ARBA00023027"/>
    </source>
</evidence>
<evidence type="ECO:0000256" key="8">
    <source>
        <dbReference type="ARBA" id="ARBA00010046"/>
    </source>
</evidence>
<comment type="similarity">
    <text evidence="8">In the N-terminal section; belongs to the aspartokinase family.</text>
</comment>
<evidence type="ECO:0000256" key="7">
    <source>
        <dbReference type="ARBA" id="ARBA00007952"/>
    </source>
</evidence>
<comment type="pathway">
    <text evidence="3">Amino-acid biosynthesis; L-methionine biosynthesis via de novo pathway; L-homoserine from L-aspartate: step 1/3.</text>
</comment>
<accession>A0A9D1TYF3</accession>
<evidence type="ECO:0000256" key="23">
    <source>
        <dbReference type="ARBA" id="ARBA00023268"/>
    </source>
</evidence>
<dbReference type="InterPro" id="IPR002912">
    <property type="entry name" value="ACT_dom"/>
</dbReference>
<dbReference type="EC" id="2.7.2.4" evidence="29"/>
<comment type="catalytic activity">
    <reaction evidence="26">
        <text>L-homoserine + NADP(+) = L-aspartate 4-semialdehyde + NADPH + H(+)</text>
        <dbReference type="Rhea" id="RHEA:15761"/>
        <dbReference type="ChEBI" id="CHEBI:15378"/>
        <dbReference type="ChEBI" id="CHEBI:57476"/>
        <dbReference type="ChEBI" id="CHEBI:57783"/>
        <dbReference type="ChEBI" id="CHEBI:58349"/>
        <dbReference type="ChEBI" id="CHEBI:537519"/>
        <dbReference type="EC" id="1.1.1.3"/>
    </reaction>
    <physiologicalReaction direction="right-to-left" evidence="26">
        <dbReference type="Rhea" id="RHEA:15763"/>
    </physiologicalReaction>
</comment>
<dbReference type="InterPro" id="IPR018042">
    <property type="entry name" value="Aspartate_kinase_CS"/>
</dbReference>
<evidence type="ECO:0000256" key="26">
    <source>
        <dbReference type="ARBA" id="ARBA00048841"/>
    </source>
</evidence>
<comment type="catalytic activity">
    <reaction evidence="25">
        <text>L-aspartate + ATP = 4-phospho-L-aspartate + ADP</text>
        <dbReference type="Rhea" id="RHEA:23776"/>
        <dbReference type="ChEBI" id="CHEBI:29991"/>
        <dbReference type="ChEBI" id="CHEBI:30616"/>
        <dbReference type="ChEBI" id="CHEBI:57535"/>
        <dbReference type="ChEBI" id="CHEBI:456216"/>
        <dbReference type="EC" id="2.7.2.4"/>
    </reaction>
    <physiologicalReaction direction="left-to-right" evidence="25">
        <dbReference type="Rhea" id="RHEA:23777"/>
    </physiologicalReaction>
</comment>
<keyword evidence="21" id="KW-0457">Lysine biosynthesis</keyword>
<dbReference type="InterPro" id="IPR001342">
    <property type="entry name" value="HDH_cat"/>
</dbReference>
<dbReference type="CDD" id="cd04921">
    <property type="entry name" value="ACT_AKi-HSDH-ThrA-like_1"/>
    <property type="match status" value="1"/>
</dbReference>
<keyword evidence="16" id="KW-0067">ATP-binding</keyword>
<comment type="subunit">
    <text evidence="9">Homotetramer.</text>
</comment>
<dbReference type="Gene3D" id="3.30.2130.10">
    <property type="entry name" value="VC0802-like"/>
    <property type="match status" value="1"/>
</dbReference>
<dbReference type="NCBIfam" id="NF006959">
    <property type="entry name" value="PRK09436.1"/>
    <property type="match status" value="1"/>
</dbReference>
<dbReference type="FunFam" id="3.30.2130.10:FF:000001">
    <property type="entry name" value="Bifunctional aspartokinase/homoserine dehydrogenase"/>
    <property type="match status" value="1"/>
</dbReference>
<protein>
    <submittedName>
        <fullName evidence="29">Bifunctional aspartate kinase/homoserine dehydrogenase I</fullName>
        <ecNumber evidence="29">1.1.1.3</ecNumber>
        <ecNumber evidence="29">2.7.2.4</ecNumber>
    </submittedName>
</protein>
<keyword evidence="12" id="KW-0791">Threonine biosynthesis</keyword>
<evidence type="ECO:0000256" key="20">
    <source>
        <dbReference type="ARBA" id="ARBA00023053"/>
    </source>
</evidence>
<dbReference type="GO" id="GO:0005524">
    <property type="term" value="F:ATP binding"/>
    <property type="evidence" value="ECO:0007669"/>
    <property type="project" value="UniProtKB-KW"/>
</dbReference>
<evidence type="ECO:0000256" key="13">
    <source>
        <dbReference type="ARBA" id="ARBA00022723"/>
    </source>
</evidence>
<dbReference type="FunFam" id="3.30.360.10:FF:000006">
    <property type="entry name" value="Bifunctional aspartokinase/homoserine dehydrogenase"/>
    <property type="match status" value="1"/>
</dbReference>
<dbReference type="InterPro" id="IPR036393">
    <property type="entry name" value="AceGlu_kinase-like_sf"/>
</dbReference>
<dbReference type="GO" id="GO:0009089">
    <property type="term" value="P:lysine biosynthetic process via diaminopimelate"/>
    <property type="evidence" value="ECO:0007669"/>
    <property type="project" value="UniProtKB-ARBA"/>
</dbReference>
<dbReference type="Pfam" id="PF03447">
    <property type="entry name" value="NAD_binding_3"/>
    <property type="match status" value="1"/>
</dbReference>
<evidence type="ECO:0000256" key="3">
    <source>
        <dbReference type="ARBA" id="ARBA00004986"/>
    </source>
</evidence>
<evidence type="ECO:0000256" key="9">
    <source>
        <dbReference type="ARBA" id="ARBA00011881"/>
    </source>
</evidence>
<dbReference type="Pfam" id="PF22468">
    <property type="entry name" value="ACT_9"/>
    <property type="match status" value="2"/>
</dbReference>
<dbReference type="InterPro" id="IPR005106">
    <property type="entry name" value="Asp/hSer_DH_NAD-bd"/>
</dbReference>
<evidence type="ECO:0000256" key="27">
    <source>
        <dbReference type="ARBA" id="ARBA00049031"/>
    </source>
</evidence>
<dbReference type="Proteomes" id="UP000823926">
    <property type="component" value="Unassembled WGS sequence"/>
</dbReference>
<dbReference type="SUPFAM" id="SSF51735">
    <property type="entry name" value="NAD(P)-binding Rossmann-fold domains"/>
    <property type="match status" value="1"/>
</dbReference>
<dbReference type="GO" id="GO:0009086">
    <property type="term" value="P:methionine biosynthetic process"/>
    <property type="evidence" value="ECO:0007669"/>
    <property type="project" value="UniProtKB-KW"/>
</dbReference>